<comment type="caution">
    <text evidence="4">The sequence shown here is derived from an EMBL/GenBank/DDBJ whole genome shotgun (WGS) entry which is preliminary data.</text>
</comment>
<accession>A0A329R613</accession>
<dbReference type="VEuPathDB" id="FungiDB:PC110_g23618"/>
<gene>
    <name evidence="4" type="ORF">PC110_g23618</name>
    <name evidence="2" type="ORF">PC118_g14371</name>
    <name evidence="3" type="ORF">PC129_g18501</name>
</gene>
<protein>
    <submittedName>
        <fullName evidence="4">Uncharacterized protein</fullName>
    </submittedName>
</protein>
<dbReference type="EMBL" id="RCMV01001085">
    <property type="protein sequence ID" value="KAG3210503.1"/>
    <property type="molecule type" value="Genomic_DNA"/>
</dbReference>
<sequence length="131" mass="13781">MIHVGASRGAKAHAKFAATKQQTKSSKPRGKGSALQEANEIAFKAVTSSGDVPADTGVSSRRSRSPSLPKNDGPNPRFAVREHSPCPWLKAGQNAMAATPRRLSASVFRCLVRVAASPCTHSEVTMVATAQ</sequence>
<reference evidence="3" key="2">
    <citation type="submission" date="2018-05" db="EMBL/GenBank/DDBJ databases">
        <title>Effector identification in a new, highly contiguous assembly of the strawberry crown rot pathogen Phytophthora cactorum.</title>
        <authorList>
            <person name="Armitage A.D."/>
            <person name="Nellist C.F."/>
            <person name="Bates H."/>
            <person name="Vickerstaff R.J."/>
            <person name="Harrison R.J."/>
        </authorList>
    </citation>
    <scope>NUCLEOTIDE SEQUENCE</scope>
    <source>
        <strain evidence="2">P415</strain>
        <strain evidence="3">P421</strain>
    </source>
</reference>
<dbReference type="Proteomes" id="UP000251314">
    <property type="component" value="Unassembled WGS sequence"/>
</dbReference>
<dbReference type="AlphaFoldDB" id="A0A329R613"/>
<organism evidence="4 5">
    <name type="scientific">Phytophthora cactorum</name>
    <dbReference type="NCBI Taxonomy" id="29920"/>
    <lineage>
        <taxon>Eukaryota</taxon>
        <taxon>Sar</taxon>
        <taxon>Stramenopiles</taxon>
        <taxon>Oomycota</taxon>
        <taxon>Peronosporomycetes</taxon>
        <taxon>Peronosporales</taxon>
        <taxon>Peronosporaceae</taxon>
        <taxon>Phytophthora</taxon>
    </lineage>
</organism>
<proteinExistence type="predicted"/>
<evidence type="ECO:0000256" key="1">
    <source>
        <dbReference type="SAM" id="MobiDB-lite"/>
    </source>
</evidence>
<dbReference type="EMBL" id="RCML01000521">
    <property type="protein sequence ID" value="KAG2974712.1"/>
    <property type="molecule type" value="Genomic_DNA"/>
</dbReference>
<feature type="region of interest" description="Disordered" evidence="1">
    <location>
        <begin position="1"/>
        <end position="82"/>
    </location>
</feature>
<evidence type="ECO:0000313" key="3">
    <source>
        <dbReference type="EMBL" id="KAG3210503.1"/>
    </source>
</evidence>
<dbReference type="EMBL" id="MJFZ01003821">
    <property type="protein sequence ID" value="RAW19940.1"/>
    <property type="molecule type" value="Genomic_DNA"/>
</dbReference>
<evidence type="ECO:0000313" key="4">
    <source>
        <dbReference type="EMBL" id="RAW19940.1"/>
    </source>
</evidence>
<keyword evidence="5" id="KW-1185">Reference proteome</keyword>
<reference evidence="4 5" key="1">
    <citation type="submission" date="2018-01" db="EMBL/GenBank/DDBJ databases">
        <title>Draft genome of the strawberry crown rot pathogen Phytophthora cactorum.</title>
        <authorList>
            <person name="Armitage A.D."/>
            <person name="Lysoe E."/>
            <person name="Nellist C.F."/>
            <person name="Harrison R.J."/>
            <person name="Brurberg M.B."/>
        </authorList>
    </citation>
    <scope>NUCLEOTIDE SEQUENCE [LARGE SCALE GENOMIC DNA]</scope>
    <source>
        <strain evidence="4 5">10300</strain>
    </source>
</reference>
<evidence type="ECO:0000313" key="5">
    <source>
        <dbReference type="Proteomes" id="UP000251314"/>
    </source>
</evidence>
<dbReference type="Proteomes" id="UP000760860">
    <property type="component" value="Unassembled WGS sequence"/>
</dbReference>
<dbReference type="Proteomes" id="UP000697107">
    <property type="component" value="Unassembled WGS sequence"/>
</dbReference>
<evidence type="ECO:0000313" key="2">
    <source>
        <dbReference type="EMBL" id="KAG2974712.1"/>
    </source>
</evidence>
<name>A0A329R613_9STRA</name>